<dbReference type="GeneID" id="96904666"/>
<evidence type="ECO:0000256" key="9">
    <source>
        <dbReference type="ARBA" id="ARBA00023136"/>
    </source>
</evidence>
<keyword evidence="7" id="KW-0378">Hydrolase</keyword>
<reference key="2">
    <citation type="submission" date="2011-08" db="EMBL/GenBank/DDBJ databases">
        <title>Genome sequence of Naumovozyma castellii.</title>
        <authorList>
            <person name="Gordon J.L."/>
            <person name="Armisen D."/>
            <person name="Proux-Wera E."/>
            <person name="OhEigeartaigh S.S."/>
            <person name="Byrne K.P."/>
            <person name="Wolfe K.H."/>
        </authorList>
    </citation>
    <scope>NUCLEOTIDE SEQUENCE</scope>
    <source>
        <strain>Type strain:CBS 4309</strain>
    </source>
</reference>
<dbReference type="FunCoup" id="G0VHW6">
    <property type="interactions" value="91"/>
</dbReference>
<dbReference type="OrthoDB" id="10257275at2759"/>
<feature type="transmembrane region" description="Helical" evidence="13">
    <location>
        <begin position="16"/>
        <end position="37"/>
    </location>
</feature>
<dbReference type="HOGENOM" id="CLU_071084_0_0_1"/>
<feature type="transmembrane region" description="Helical" evidence="13">
    <location>
        <begin position="95"/>
        <end position="115"/>
    </location>
</feature>
<dbReference type="SUPFAM" id="SSF144091">
    <property type="entry name" value="Rhomboid-like"/>
    <property type="match status" value="1"/>
</dbReference>
<evidence type="ECO:0000256" key="4">
    <source>
        <dbReference type="ARBA" id="ARBA00013039"/>
    </source>
</evidence>
<dbReference type="RefSeq" id="XP_003677353.1">
    <property type="nucleotide sequence ID" value="XM_003677305.1"/>
</dbReference>
<feature type="transmembrane region" description="Helical" evidence="13">
    <location>
        <begin position="57"/>
        <end position="83"/>
    </location>
</feature>
<dbReference type="InterPro" id="IPR022764">
    <property type="entry name" value="Peptidase_S54_rhomboid_dom"/>
</dbReference>
<dbReference type="GO" id="GO:0006508">
    <property type="term" value="P:proteolysis"/>
    <property type="evidence" value="ECO:0007669"/>
    <property type="project" value="UniProtKB-KW"/>
</dbReference>
<reference evidence="15 16" key="1">
    <citation type="journal article" date="2011" name="Proc. Natl. Acad. Sci. U.S.A.">
        <title>Evolutionary erosion of yeast sex chromosomes by mating-type switching accidents.</title>
        <authorList>
            <person name="Gordon J.L."/>
            <person name="Armisen D."/>
            <person name="Proux-Wera E."/>
            <person name="Oheigeartaigh S.S."/>
            <person name="Byrne K.P."/>
            <person name="Wolfe K.H."/>
        </authorList>
    </citation>
    <scope>NUCLEOTIDE SEQUENCE [LARGE SCALE GENOMIC DNA]</scope>
    <source>
        <strain evidence="16">ATCC 76901 / BCRC 22586 / CBS 4309 / NBRC 1992 / NRRL Y-12630</strain>
    </source>
</reference>
<evidence type="ECO:0000313" key="15">
    <source>
        <dbReference type="EMBL" id="CCC71000.1"/>
    </source>
</evidence>
<evidence type="ECO:0000259" key="14">
    <source>
        <dbReference type="Pfam" id="PF01694"/>
    </source>
</evidence>
<keyword evidence="6 13" id="KW-0812">Transmembrane</keyword>
<comment type="function">
    <text evidence="10">Probable rhomboid-type serine protease that catalyzes intramembrane proteolysis.</text>
</comment>
<gene>
    <name evidence="15" type="primary">NCAS0G01130</name>
    <name evidence="15" type="ordered locus">NCAS_0G01130</name>
</gene>
<evidence type="ECO:0000256" key="6">
    <source>
        <dbReference type="ARBA" id="ARBA00022692"/>
    </source>
</evidence>
<keyword evidence="16" id="KW-1185">Reference proteome</keyword>
<evidence type="ECO:0000256" key="5">
    <source>
        <dbReference type="ARBA" id="ARBA00022670"/>
    </source>
</evidence>
<dbReference type="Proteomes" id="UP000001640">
    <property type="component" value="Chromosome 7"/>
</dbReference>
<comment type="catalytic activity">
    <reaction evidence="1">
        <text>Cleaves type-1 transmembrane domains using a catalytic dyad composed of serine and histidine that are contributed by different transmembrane domains.</text>
        <dbReference type="EC" id="3.4.21.105"/>
    </reaction>
</comment>
<evidence type="ECO:0000256" key="10">
    <source>
        <dbReference type="ARBA" id="ARBA00037147"/>
    </source>
</evidence>
<evidence type="ECO:0000256" key="2">
    <source>
        <dbReference type="ARBA" id="ARBA00004257"/>
    </source>
</evidence>
<organism evidence="15 16">
    <name type="scientific">Naumovozyma castellii</name>
    <name type="common">Yeast</name>
    <name type="synonym">Saccharomyces castellii</name>
    <dbReference type="NCBI Taxonomy" id="27288"/>
    <lineage>
        <taxon>Eukaryota</taxon>
        <taxon>Fungi</taxon>
        <taxon>Dikarya</taxon>
        <taxon>Ascomycota</taxon>
        <taxon>Saccharomycotina</taxon>
        <taxon>Saccharomycetes</taxon>
        <taxon>Saccharomycetales</taxon>
        <taxon>Saccharomycetaceae</taxon>
        <taxon>Naumovozyma</taxon>
    </lineage>
</organism>
<keyword evidence="9 13" id="KW-0472">Membrane</keyword>
<dbReference type="AlphaFoldDB" id="G0VHW6"/>
<comment type="similarity">
    <text evidence="3">Belongs to the peptidase S54 family.</text>
</comment>
<evidence type="ECO:0000313" key="16">
    <source>
        <dbReference type="Proteomes" id="UP000001640"/>
    </source>
</evidence>
<keyword evidence="8 13" id="KW-1133">Transmembrane helix</keyword>
<dbReference type="eggNOG" id="KOG2632">
    <property type="taxonomic scope" value="Eukaryota"/>
</dbReference>
<dbReference type="GO" id="GO:0034399">
    <property type="term" value="C:nuclear periphery"/>
    <property type="evidence" value="ECO:0007669"/>
    <property type="project" value="EnsemblFungi"/>
</dbReference>
<evidence type="ECO:0000256" key="12">
    <source>
        <dbReference type="ARBA" id="ARBA00042081"/>
    </source>
</evidence>
<evidence type="ECO:0000256" key="1">
    <source>
        <dbReference type="ARBA" id="ARBA00000156"/>
    </source>
</evidence>
<dbReference type="Gene3D" id="1.20.1540.10">
    <property type="entry name" value="Rhomboid-like"/>
    <property type="match status" value="1"/>
</dbReference>
<dbReference type="EC" id="3.4.21.105" evidence="4"/>
<dbReference type="GO" id="GO:0016020">
    <property type="term" value="C:membrane"/>
    <property type="evidence" value="ECO:0007669"/>
    <property type="project" value="InterPro"/>
</dbReference>
<evidence type="ECO:0000256" key="7">
    <source>
        <dbReference type="ARBA" id="ARBA00022801"/>
    </source>
</evidence>
<evidence type="ECO:0000256" key="13">
    <source>
        <dbReference type="SAM" id="Phobius"/>
    </source>
</evidence>
<proteinExistence type="inferred from homology"/>
<dbReference type="STRING" id="1064592.G0VHW6"/>
<dbReference type="KEGG" id="ncs:NCAS_0G01130"/>
<feature type="transmembrane region" description="Helical" evidence="13">
    <location>
        <begin position="150"/>
        <end position="171"/>
    </location>
</feature>
<accession>G0VHW6</accession>
<dbReference type="GO" id="GO:0004252">
    <property type="term" value="F:serine-type endopeptidase activity"/>
    <property type="evidence" value="ECO:0007669"/>
    <property type="project" value="InterPro"/>
</dbReference>
<dbReference type="PANTHER" id="PTHR43066">
    <property type="entry name" value="RHOMBOID-RELATED PROTEIN"/>
    <property type="match status" value="1"/>
</dbReference>
<protein>
    <recommendedName>
        <fullName evidence="11">Rhomboid-type serine protease 2</fullName>
        <ecNumber evidence="4">3.4.21.105</ecNumber>
    </recommendedName>
    <alternativeName>
        <fullName evidence="12">Rhomboid protein 2</fullName>
    </alternativeName>
</protein>
<feature type="domain" description="Peptidase S54 rhomboid" evidence="14">
    <location>
        <begin position="54"/>
        <end position="192"/>
    </location>
</feature>
<dbReference type="Pfam" id="PF01694">
    <property type="entry name" value="Rhomboid"/>
    <property type="match status" value="1"/>
</dbReference>
<name>G0VHW6_NAUCA</name>
<evidence type="ECO:0000256" key="11">
    <source>
        <dbReference type="ARBA" id="ARBA00039804"/>
    </source>
</evidence>
<keyword evidence="5" id="KW-0645">Protease</keyword>
<evidence type="ECO:0000256" key="3">
    <source>
        <dbReference type="ARBA" id="ARBA00009045"/>
    </source>
</evidence>
<dbReference type="InterPro" id="IPR035952">
    <property type="entry name" value="Rhomboid-like_sf"/>
</dbReference>
<feature type="transmembrane region" description="Helical" evidence="13">
    <location>
        <begin position="121"/>
        <end position="138"/>
    </location>
</feature>
<dbReference type="PANTHER" id="PTHR43066:SF1">
    <property type="entry name" value="RHOMBOID PROTEIN 2"/>
    <property type="match status" value="1"/>
</dbReference>
<dbReference type="OMA" id="NTYPIVH"/>
<sequence length="269" mass="29386">MNLKSLGIPTNHPPSALATGLAIFLTFLYVLSFFTSINDKWSLGTDAINSFSSSYRLSTYPLIHLSIFHLFFNIAGIIGPLTIFESRHGTVYTGIFLNMSAVITGLLYCIVGQLLYPTVSVAGSSGWCFTFFGYFAVLESHIRPRYAIGGSGFGIPTIMTPLVLLLVIAVLIPGSSFWGHLFGLIIGYAVGLKEPWVHKLLPPGWIITKIESNFDALIALIPFGVKYYKDEEVNRDESYQSLFGGEDGLPLVSDNVTASRSEGRVLGTN</sequence>
<dbReference type="EMBL" id="HE576758">
    <property type="protein sequence ID" value="CCC71000.1"/>
    <property type="molecule type" value="Genomic_DNA"/>
</dbReference>
<dbReference type="GO" id="GO:0005794">
    <property type="term" value="C:Golgi apparatus"/>
    <property type="evidence" value="ECO:0007669"/>
    <property type="project" value="UniProtKB-SubCell"/>
</dbReference>
<comment type="subcellular location">
    <subcellularLocation>
        <location evidence="2">Golgi apparatus</location>
        <location evidence="2">cis-Golgi network membrane</location>
        <topology evidence="2">Multi-pass membrane protein</topology>
    </subcellularLocation>
</comment>
<evidence type="ECO:0000256" key="8">
    <source>
        <dbReference type="ARBA" id="ARBA00022989"/>
    </source>
</evidence>
<dbReference type="InParanoid" id="G0VHW6"/>